<reference evidence="1" key="1">
    <citation type="submission" date="2022-02" db="EMBL/GenBank/DDBJ databases">
        <title>Plant Genome Project.</title>
        <authorList>
            <person name="Zhang R.-G."/>
        </authorList>
    </citation>
    <scope>NUCLEOTIDE SEQUENCE</scope>
    <source>
        <strain evidence="1">AT1</strain>
    </source>
</reference>
<evidence type="ECO:0000313" key="1">
    <source>
        <dbReference type="EMBL" id="KAI8574205.1"/>
    </source>
</evidence>
<evidence type="ECO:0000313" key="2">
    <source>
        <dbReference type="Proteomes" id="UP001062846"/>
    </source>
</evidence>
<name>A0ACC0Q870_RHOML</name>
<sequence length="126" mass="14860">MDNTQFYYCRKVGKITCSWTDSNPGRRFIGCERYGVTNFYTLDISMALKTRFFSPLWEKGACGYFVWVDPPMCERSKVVIFGLLRSLSKHEAVIKREKKKTLYLWLALILSWVMWISGLVLFCKFK</sequence>
<dbReference type="Proteomes" id="UP001062846">
    <property type="component" value="Chromosome 1"/>
</dbReference>
<keyword evidence="2" id="KW-1185">Reference proteome</keyword>
<accession>A0ACC0Q870</accession>
<gene>
    <name evidence="1" type="ORF">RHMOL_Rhmol01G0336600</name>
</gene>
<organism evidence="1 2">
    <name type="scientific">Rhododendron molle</name>
    <name type="common">Chinese azalea</name>
    <name type="synonym">Azalea mollis</name>
    <dbReference type="NCBI Taxonomy" id="49168"/>
    <lineage>
        <taxon>Eukaryota</taxon>
        <taxon>Viridiplantae</taxon>
        <taxon>Streptophyta</taxon>
        <taxon>Embryophyta</taxon>
        <taxon>Tracheophyta</taxon>
        <taxon>Spermatophyta</taxon>
        <taxon>Magnoliopsida</taxon>
        <taxon>eudicotyledons</taxon>
        <taxon>Gunneridae</taxon>
        <taxon>Pentapetalae</taxon>
        <taxon>asterids</taxon>
        <taxon>Ericales</taxon>
        <taxon>Ericaceae</taxon>
        <taxon>Ericoideae</taxon>
        <taxon>Rhodoreae</taxon>
        <taxon>Rhododendron</taxon>
    </lineage>
</organism>
<protein>
    <submittedName>
        <fullName evidence="1">Uncharacterized protein</fullName>
    </submittedName>
</protein>
<dbReference type="EMBL" id="CM046388">
    <property type="protein sequence ID" value="KAI8574205.1"/>
    <property type="molecule type" value="Genomic_DNA"/>
</dbReference>
<proteinExistence type="predicted"/>
<comment type="caution">
    <text evidence="1">The sequence shown here is derived from an EMBL/GenBank/DDBJ whole genome shotgun (WGS) entry which is preliminary data.</text>
</comment>